<protein>
    <recommendedName>
        <fullName evidence="1">DUF5648 domain-containing protein</fullName>
    </recommendedName>
</protein>
<gene>
    <name evidence="2" type="ORF">GCM10023196_054210</name>
</gene>
<dbReference type="RefSeq" id="WP_345433844.1">
    <property type="nucleotide sequence ID" value="NZ_BAABHK010000008.1"/>
</dbReference>
<name>A0ABP8UEH2_9ACTN</name>
<feature type="domain" description="DUF5648" evidence="1">
    <location>
        <begin position="37"/>
        <end position="84"/>
    </location>
</feature>
<evidence type="ECO:0000313" key="3">
    <source>
        <dbReference type="Proteomes" id="UP001501442"/>
    </source>
</evidence>
<proteinExistence type="predicted"/>
<dbReference type="Pfam" id="PF18885">
    <property type="entry name" value="DUF5648"/>
    <property type="match status" value="1"/>
</dbReference>
<organism evidence="2 3">
    <name type="scientific">Actinoallomurus vinaceus</name>
    <dbReference type="NCBI Taxonomy" id="1080074"/>
    <lineage>
        <taxon>Bacteria</taxon>
        <taxon>Bacillati</taxon>
        <taxon>Actinomycetota</taxon>
        <taxon>Actinomycetes</taxon>
        <taxon>Streptosporangiales</taxon>
        <taxon>Thermomonosporaceae</taxon>
        <taxon>Actinoallomurus</taxon>
    </lineage>
</organism>
<sequence length="87" mass="9302">MRRGRTLIAALFGRLGIIVGLLVGASLVAGPAMAIPPASDPARVPLFRLWNPAIGDHFYTTSVEERNNAVVRYGYLSEGIACEVFSA</sequence>
<comment type="caution">
    <text evidence="2">The sequence shown here is derived from an EMBL/GenBank/DDBJ whole genome shotgun (WGS) entry which is preliminary data.</text>
</comment>
<evidence type="ECO:0000313" key="2">
    <source>
        <dbReference type="EMBL" id="GAA4630133.1"/>
    </source>
</evidence>
<evidence type="ECO:0000259" key="1">
    <source>
        <dbReference type="Pfam" id="PF18885"/>
    </source>
</evidence>
<dbReference type="EMBL" id="BAABHK010000008">
    <property type="protein sequence ID" value="GAA4630133.1"/>
    <property type="molecule type" value="Genomic_DNA"/>
</dbReference>
<dbReference type="Proteomes" id="UP001501442">
    <property type="component" value="Unassembled WGS sequence"/>
</dbReference>
<reference evidence="3" key="1">
    <citation type="journal article" date="2019" name="Int. J. Syst. Evol. Microbiol.">
        <title>The Global Catalogue of Microorganisms (GCM) 10K type strain sequencing project: providing services to taxonomists for standard genome sequencing and annotation.</title>
        <authorList>
            <consortium name="The Broad Institute Genomics Platform"/>
            <consortium name="The Broad Institute Genome Sequencing Center for Infectious Disease"/>
            <person name="Wu L."/>
            <person name="Ma J."/>
        </authorList>
    </citation>
    <scope>NUCLEOTIDE SEQUENCE [LARGE SCALE GENOMIC DNA]</scope>
    <source>
        <strain evidence="3">JCM 17939</strain>
    </source>
</reference>
<accession>A0ABP8UEH2</accession>
<dbReference type="InterPro" id="IPR043708">
    <property type="entry name" value="DUF5648"/>
</dbReference>
<keyword evidence="3" id="KW-1185">Reference proteome</keyword>